<dbReference type="Proteomes" id="UP001153292">
    <property type="component" value="Chromosome 26"/>
</dbReference>
<dbReference type="PANTHER" id="PTHR34415">
    <property type="entry name" value="INTEGRASE CATALYTIC DOMAIN-CONTAINING PROTEIN"/>
    <property type="match status" value="1"/>
</dbReference>
<organism evidence="3 4">
    <name type="scientific">Chilo suppressalis</name>
    <name type="common">Asiatic rice borer moth</name>
    <dbReference type="NCBI Taxonomy" id="168631"/>
    <lineage>
        <taxon>Eukaryota</taxon>
        <taxon>Metazoa</taxon>
        <taxon>Ecdysozoa</taxon>
        <taxon>Arthropoda</taxon>
        <taxon>Hexapoda</taxon>
        <taxon>Insecta</taxon>
        <taxon>Pterygota</taxon>
        <taxon>Neoptera</taxon>
        <taxon>Endopterygota</taxon>
        <taxon>Lepidoptera</taxon>
        <taxon>Glossata</taxon>
        <taxon>Ditrysia</taxon>
        <taxon>Pyraloidea</taxon>
        <taxon>Crambidae</taxon>
        <taxon>Crambinae</taxon>
        <taxon>Chilo</taxon>
    </lineage>
</organism>
<keyword evidence="4" id="KW-1185">Reference proteome</keyword>
<evidence type="ECO:0000313" key="3">
    <source>
        <dbReference type="EMBL" id="CAH0403833.1"/>
    </source>
</evidence>
<gene>
    <name evidence="3" type="ORF">CHILSU_LOCUS7124</name>
</gene>
<evidence type="ECO:0000256" key="1">
    <source>
        <dbReference type="SAM" id="MobiDB-lite"/>
    </source>
</evidence>
<dbReference type="EMBL" id="OU963919">
    <property type="protein sequence ID" value="CAH0403833.1"/>
    <property type="molecule type" value="Genomic_DNA"/>
</dbReference>
<protein>
    <recommendedName>
        <fullName evidence="2">DUF7869 domain-containing protein</fullName>
    </recommendedName>
</protein>
<proteinExistence type="predicted"/>
<accession>A0ABN8B3S1</accession>
<dbReference type="PANTHER" id="PTHR34415:SF1">
    <property type="entry name" value="INTEGRASE CATALYTIC DOMAIN-CONTAINING PROTEIN"/>
    <property type="match status" value="1"/>
</dbReference>
<feature type="domain" description="DUF7869" evidence="2">
    <location>
        <begin position="199"/>
        <end position="356"/>
    </location>
</feature>
<feature type="region of interest" description="Disordered" evidence="1">
    <location>
        <begin position="423"/>
        <end position="450"/>
    </location>
</feature>
<sequence length="471" mass="53267">MTKATSVLLEDELRQLDDYYGMIENDELDLDDLEMEILDFDAISLEDMYTGAKTVNEGENDNIMERSTEDIREVEIITKFVEDTLCRDNNVAIMRNINMPDETKTEKLKQAINHLEEANIQRKFYNDIRKDASVALTQAKQLEQKPGIRVFSIDYAQNIHYPSSEMQVGPAFFKTARKCGIFGINDEADNTQTNYLIDECDNIGKGANSVINLIHHHLESNNCDQDNQHICADNCVGQNKNNAVVHYCAWRVASELNKTVHLNFLLVGHTKFSPDRMFGLLKQKFSKSTVDTLHDIEECVANSTVSGKNKAICTNDYVNGIINVQWYEWNAFLSEFFTTIPGITQYHHFIIKSDDPFTVECKVLANNPVQKFNIVKKGVTLDDITGMPNLLVPPGLSLARQWYLFEEIAPLCTSKDAANLTCPKPQKAKPTSQMAKVDQPGPSAKKTRKVTTCGHCKEPGHTIRSCKQNKK</sequence>
<dbReference type="InterPro" id="IPR057191">
    <property type="entry name" value="DUF7869"/>
</dbReference>
<dbReference type="Pfam" id="PF25273">
    <property type="entry name" value="DUF7869"/>
    <property type="match status" value="1"/>
</dbReference>
<name>A0ABN8B3S1_CHISP</name>
<reference evidence="3" key="1">
    <citation type="submission" date="2021-12" db="EMBL/GenBank/DDBJ databases">
        <authorList>
            <person name="King R."/>
        </authorList>
    </citation>
    <scope>NUCLEOTIDE SEQUENCE</scope>
</reference>
<evidence type="ECO:0000259" key="2">
    <source>
        <dbReference type="Pfam" id="PF25273"/>
    </source>
</evidence>
<evidence type="ECO:0000313" key="4">
    <source>
        <dbReference type="Proteomes" id="UP001153292"/>
    </source>
</evidence>